<evidence type="ECO:0000256" key="5">
    <source>
        <dbReference type="ARBA" id="ARBA00022692"/>
    </source>
</evidence>
<feature type="transmembrane region" description="Helical" evidence="14">
    <location>
        <begin position="29"/>
        <end position="50"/>
    </location>
</feature>
<comment type="subcellular location">
    <subcellularLocation>
        <location evidence="1">Membrane</location>
        <topology evidence="1">Multi-pass membrane protein</topology>
    </subcellularLocation>
</comment>
<dbReference type="GO" id="GO:0005789">
    <property type="term" value="C:endoplasmic reticulum membrane"/>
    <property type="evidence" value="ECO:0007669"/>
    <property type="project" value="TreeGrafter"/>
</dbReference>
<sequence length="308" mass="35690">MASKNHGGERITTSATMINRQRKAKWDEFNYVTAVAVIGMHLLCVFAPFMFSWEGLKVAIGLDLISRFLGVNLSYHRQLSHKSFKLPKWLEYTFAYCGVQALQGNPIFWVRIHRFHHQYVDTESDPHTPIKGFWFSHVLWMLDTTNSSNIANTIGEENNNNVRDLEKQFFYRFVRRTYIAHPIALALVLYALGGLPFIVWGMGVRIVLGYHMTWLVNSVCHGYGDQTWDTKDLSLNNRWLGVLGFGEGWHHNHHAFKYSARHGLEWWQVDITWYLIRLLEVIGLASNVKLPTAVDIQRKALRLKDLSS</sequence>
<evidence type="ECO:0000256" key="4">
    <source>
        <dbReference type="ARBA" id="ARBA00022516"/>
    </source>
</evidence>
<evidence type="ECO:0000256" key="3">
    <source>
        <dbReference type="ARBA" id="ARBA00009295"/>
    </source>
</evidence>
<organism evidence="16 17">
    <name type="scientific">Tagetes erecta</name>
    <name type="common">African marigold</name>
    <dbReference type="NCBI Taxonomy" id="13708"/>
    <lineage>
        <taxon>Eukaryota</taxon>
        <taxon>Viridiplantae</taxon>
        <taxon>Streptophyta</taxon>
        <taxon>Embryophyta</taxon>
        <taxon>Tracheophyta</taxon>
        <taxon>Spermatophyta</taxon>
        <taxon>Magnoliopsida</taxon>
        <taxon>eudicotyledons</taxon>
        <taxon>Gunneridae</taxon>
        <taxon>Pentapetalae</taxon>
        <taxon>asterids</taxon>
        <taxon>campanulids</taxon>
        <taxon>Asterales</taxon>
        <taxon>Asteraceae</taxon>
        <taxon>Asteroideae</taxon>
        <taxon>Heliantheae alliance</taxon>
        <taxon>Tageteae</taxon>
        <taxon>Tagetes</taxon>
    </lineage>
</organism>
<evidence type="ECO:0000256" key="2">
    <source>
        <dbReference type="ARBA" id="ARBA00005189"/>
    </source>
</evidence>
<keyword evidence="8 13" id="KW-0560">Oxidoreductase</keyword>
<dbReference type="AlphaFoldDB" id="A0AAD8K3G9"/>
<accession>A0AAD8K3G9</accession>
<gene>
    <name evidence="16" type="ORF">QVD17_30050</name>
</gene>
<keyword evidence="5 13" id="KW-0812">Transmembrane</keyword>
<evidence type="ECO:0000256" key="13">
    <source>
        <dbReference type="RuleBase" id="RU000581"/>
    </source>
</evidence>
<comment type="caution">
    <text evidence="16">The sequence shown here is derived from an EMBL/GenBank/DDBJ whole genome shotgun (WGS) entry which is preliminary data.</text>
</comment>
<comment type="similarity">
    <text evidence="3 13">Belongs to the fatty acid desaturase type 1 family.</text>
</comment>
<feature type="transmembrane region" description="Helical" evidence="14">
    <location>
        <begin position="178"/>
        <end position="202"/>
    </location>
</feature>
<evidence type="ECO:0000256" key="1">
    <source>
        <dbReference type="ARBA" id="ARBA00004141"/>
    </source>
</evidence>
<dbReference type="InterPro" id="IPR015876">
    <property type="entry name" value="Acyl-CoA_DS"/>
</dbReference>
<keyword evidence="6" id="KW-0276">Fatty acid metabolism</keyword>
<evidence type="ECO:0000256" key="10">
    <source>
        <dbReference type="ARBA" id="ARBA00023098"/>
    </source>
</evidence>
<evidence type="ECO:0000259" key="15">
    <source>
        <dbReference type="Pfam" id="PF00487"/>
    </source>
</evidence>
<dbReference type="PANTHER" id="PTHR11351:SF31">
    <property type="entry name" value="DESATURASE 1, ISOFORM A-RELATED"/>
    <property type="match status" value="1"/>
</dbReference>
<dbReference type="EMBL" id="JAUHHV010000008">
    <property type="protein sequence ID" value="KAK1414306.1"/>
    <property type="molecule type" value="Genomic_DNA"/>
</dbReference>
<evidence type="ECO:0000256" key="8">
    <source>
        <dbReference type="ARBA" id="ARBA00023002"/>
    </source>
</evidence>
<protein>
    <recommendedName>
        <fullName evidence="15">Fatty acid desaturase domain-containing protein</fullName>
    </recommendedName>
</protein>
<dbReference type="InterPro" id="IPR005804">
    <property type="entry name" value="FA_desaturase_dom"/>
</dbReference>
<keyword evidence="10" id="KW-0443">Lipid metabolism</keyword>
<dbReference type="Pfam" id="PF00487">
    <property type="entry name" value="FA_desaturase"/>
    <property type="match status" value="1"/>
</dbReference>
<evidence type="ECO:0000256" key="7">
    <source>
        <dbReference type="ARBA" id="ARBA00022989"/>
    </source>
</evidence>
<evidence type="ECO:0000256" key="11">
    <source>
        <dbReference type="ARBA" id="ARBA00023136"/>
    </source>
</evidence>
<comment type="domain">
    <text evidence="13">The histidine box domains are involved in binding the catalytic metal ions.</text>
</comment>
<keyword evidence="12 13" id="KW-0275">Fatty acid biosynthesis</keyword>
<dbReference type="CDD" id="cd03505">
    <property type="entry name" value="Delta9-FADS-like"/>
    <property type="match status" value="1"/>
</dbReference>
<comment type="pathway">
    <text evidence="2">Lipid metabolism.</text>
</comment>
<keyword evidence="17" id="KW-1185">Reference proteome</keyword>
<dbReference type="PANTHER" id="PTHR11351">
    <property type="entry name" value="ACYL-COA DESATURASE"/>
    <property type="match status" value="1"/>
</dbReference>
<proteinExistence type="inferred from homology"/>
<reference evidence="16" key="1">
    <citation type="journal article" date="2023" name="bioRxiv">
        <title>Improved chromosome-level genome assembly for marigold (Tagetes erecta).</title>
        <authorList>
            <person name="Jiang F."/>
            <person name="Yuan L."/>
            <person name="Wang S."/>
            <person name="Wang H."/>
            <person name="Xu D."/>
            <person name="Wang A."/>
            <person name="Fan W."/>
        </authorList>
    </citation>
    <scope>NUCLEOTIDE SEQUENCE</scope>
    <source>
        <strain evidence="16">WSJ</strain>
        <tissue evidence="16">Leaf</tissue>
    </source>
</reference>
<keyword evidence="9" id="KW-0408">Iron</keyword>
<name>A0AAD8K3G9_TARER</name>
<evidence type="ECO:0000313" key="17">
    <source>
        <dbReference type="Proteomes" id="UP001229421"/>
    </source>
</evidence>
<evidence type="ECO:0000313" key="16">
    <source>
        <dbReference type="EMBL" id="KAK1414306.1"/>
    </source>
</evidence>
<evidence type="ECO:0000256" key="6">
    <source>
        <dbReference type="ARBA" id="ARBA00022832"/>
    </source>
</evidence>
<comment type="cofactor">
    <cofactor evidence="13">
        <name>Fe(2+)</name>
        <dbReference type="ChEBI" id="CHEBI:29033"/>
    </cofactor>
</comment>
<evidence type="ECO:0000256" key="9">
    <source>
        <dbReference type="ARBA" id="ARBA00023004"/>
    </source>
</evidence>
<keyword evidence="11 14" id="KW-0472">Membrane</keyword>
<evidence type="ECO:0000256" key="14">
    <source>
        <dbReference type="SAM" id="Phobius"/>
    </source>
</evidence>
<dbReference type="GO" id="GO:0042761">
    <property type="term" value="P:very long-chain fatty acid biosynthetic process"/>
    <property type="evidence" value="ECO:0007669"/>
    <property type="project" value="TreeGrafter"/>
</dbReference>
<dbReference type="GO" id="GO:0016717">
    <property type="term" value="F:oxidoreductase activity, acting on paired donors, with oxidation of a pair of donors resulting in the reduction of molecular oxygen to two molecules of water"/>
    <property type="evidence" value="ECO:0007669"/>
    <property type="project" value="InterPro"/>
</dbReference>
<dbReference type="PRINTS" id="PR00075">
    <property type="entry name" value="FACDDSATRASE"/>
</dbReference>
<keyword evidence="7 14" id="KW-1133">Transmembrane helix</keyword>
<feature type="domain" description="Fatty acid desaturase" evidence="15">
    <location>
        <begin position="68"/>
        <end position="273"/>
    </location>
</feature>
<dbReference type="Proteomes" id="UP001229421">
    <property type="component" value="Unassembled WGS sequence"/>
</dbReference>
<evidence type="ECO:0000256" key="12">
    <source>
        <dbReference type="ARBA" id="ARBA00023160"/>
    </source>
</evidence>
<keyword evidence="4 13" id="KW-0444">Lipid biosynthesis</keyword>